<organism evidence="1 2">
    <name type="scientific">Oricola cellulosilytica</name>
    <dbReference type="NCBI Taxonomy" id="1429082"/>
    <lineage>
        <taxon>Bacteria</taxon>
        <taxon>Pseudomonadati</taxon>
        <taxon>Pseudomonadota</taxon>
        <taxon>Alphaproteobacteria</taxon>
        <taxon>Hyphomicrobiales</taxon>
        <taxon>Ahrensiaceae</taxon>
        <taxon>Oricola</taxon>
    </lineage>
</organism>
<evidence type="ECO:0000313" key="2">
    <source>
        <dbReference type="Proteomes" id="UP000291301"/>
    </source>
</evidence>
<keyword evidence="2" id="KW-1185">Reference proteome</keyword>
<protein>
    <recommendedName>
        <fullName evidence="3">Flagellar basal body-associated protein FliL</fullName>
    </recommendedName>
</protein>
<reference evidence="1 2" key="1">
    <citation type="journal article" date="2015" name="Antonie Van Leeuwenhoek">
        <title>Oricola cellulosilytica gen. nov., sp. nov., a cellulose-degrading bacterium of the family Phyllobacteriaceae isolated from surface seashore water, and emended descriptions of Mesorhizobium loti and Phyllobacterium myrsinacearum.</title>
        <authorList>
            <person name="Hameed A."/>
            <person name="Shahina M."/>
            <person name="Lai W.A."/>
            <person name="Lin S.Y."/>
            <person name="Young L.S."/>
            <person name="Liu Y.C."/>
            <person name="Hsu Y.H."/>
            <person name="Young C.C."/>
        </authorList>
    </citation>
    <scope>NUCLEOTIDE SEQUENCE [LARGE SCALE GENOMIC DNA]</scope>
    <source>
        <strain evidence="1 2">KCTC 52183</strain>
    </source>
</reference>
<dbReference type="RefSeq" id="WP_131564916.1">
    <property type="nucleotide sequence ID" value="NZ_JAINFK010000001.1"/>
</dbReference>
<evidence type="ECO:0000313" key="1">
    <source>
        <dbReference type="EMBL" id="TCD16231.1"/>
    </source>
</evidence>
<dbReference type="OrthoDB" id="7847400at2"/>
<name>A0A4R0PF37_9HYPH</name>
<gene>
    <name evidence="1" type="ORF">E0D97_02020</name>
</gene>
<dbReference type="AlphaFoldDB" id="A0A4R0PF37"/>
<dbReference type="EMBL" id="SJST01000001">
    <property type="protein sequence ID" value="TCD16231.1"/>
    <property type="molecule type" value="Genomic_DNA"/>
</dbReference>
<proteinExistence type="predicted"/>
<comment type="caution">
    <text evidence="1">The sequence shown here is derived from an EMBL/GenBank/DDBJ whole genome shotgun (WGS) entry which is preliminary data.</text>
</comment>
<accession>A0A4R0PF37</accession>
<sequence>MIRPFVFAVWVVAITLGGVYAGQALTSSSGISAAGKNGSYGIYKTELMGFPYVGDRGVVGYATARFTVKTDPAAVAASRLPIELVVHDALNRHFYEKAGTLSRPSGWSNLRESMAEVRELANRTAGRKIVSEVMIEQLDFFNKDEVRMPSDSR</sequence>
<evidence type="ECO:0008006" key="3">
    <source>
        <dbReference type="Google" id="ProtNLM"/>
    </source>
</evidence>
<dbReference type="Proteomes" id="UP000291301">
    <property type="component" value="Unassembled WGS sequence"/>
</dbReference>